<protein>
    <recommendedName>
        <fullName evidence="4">DUF4064 domain-containing protein</fullName>
    </recommendedName>
</protein>
<keyword evidence="1" id="KW-0472">Membrane</keyword>
<sequence>MKSKYNWSLIFGGLGIIFSLIVQIFTVRNAFSANYSGNLKVPIMIMTIASLVFIIGFVVGYSFLVQKKFKIAIPIIFVSGIPSFIFVHIFAGMFMVICGLLGKASETEFEQ</sequence>
<comment type="caution">
    <text evidence="2">The sequence shown here is derived from an EMBL/GenBank/DDBJ whole genome shotgun (WGS) entry which is preliminary data.</text>
</comment>
<feature type="transmembrane region" description="Helical" evidence="1">
    <location>
        <begin position="43"/>
        <end position="64"/>
    </location>
</feature>
<keyword evidence="3" id="KW-1185">Reference proteome</keyword>
<dbReference type="AlphaFoldDB" id="A0A3D8TNV6"/>
<reference evidence="3" key="1">
    <citation type="submission" date="2015-04" db="EMBL/GenBank/DDBJ databases">
        <authorList>
            <person name="Schardt J."/>
            <person name="Mueller-Herbst S."/>
            <person name="Scherer S."/>
            <person name="Huptas C."/>
        </authorList>
    </citation>
    <scope>NUCLEOTIDE SEQUENCE [LARGE SCALE GENOMIC DNA]</scope>
    <source>
        <strain evidence="3">Kiel-L1</strain>
    </source>
</reference>
<feature type="transmembrane region" description="Helical" evidence="1">
    <location>
        <begin position="71"/>
        <end position="102"/>
    </location>
</feature>
<dbReference type="EMBL" id="LARY01000002">
    <property type="protein sequence ID" value="RDX00540.1"/>
    <property type="molecule type" value="Genomic_DNA"/>
</dbReference>
<evidence type="ECO:0008006" key="4">
    <source>
        <dbReference type="Google" id="ProtNLM"/>
    </source>
</evidence>
<keyword evidence="1" id="KW-0812">Transmembrane</keyword>
<feature type="transmembrane region" description="Helical" evidence="1">
    <location>
        <begin position="7"/>
        <end position="31"/>
    </location>
</feature>
<gene>
    <name evidence="2" type="ORF">UR08_05930</name>
</gene>
<dbReference type="RefSeq" id="WP_115752772.1">
    <property type="nucleotide sequence ID" value="NZ_LARY01000002.1"/>
</dbReference>
<organism evidence="2 3">
    <name type="scientific">Listeria kieliensis</name>
    <dbReference type="NCBI Taxonomy" id="1621700"/>
    <lineage>
        <taxon>Bacteria</taxon>
        <taxon>Bacillati</taxon>
        <taxon>Bacillota</taxon>
        <taxon>Bacilli</taxon>
        <taxon>Bacillales</taxon>
        <taxon>Listeriaceae</taxon>
        <taxon>Listeria</taxon>
    </lineage>
</organism>
<dbReference type="Proteomes" id="UP000257055">
    <property type="component" value="Unassembled WGS sequence"/>
</dbReference>
<name>A0A3D8TNV6_9LIST</name>
<keyword evidence="1" id="KW-1133">Transmembrane helix</keyword>
<evidence type="ECO:0000313" key="3">
    <source>
        <dbReference type="Proteomes" id="UP000257055"/>
    </source>
</evidence>
<evidence type="ECO:0000313" key="2">
    <source>
        <dbReference type="EMBL" id="RDX00540.1"/>
    </source>
</evidence>
<proteinExistence type="predicted"/>
<accession>A0A3D8TNV6</accession>
<evidence type="ECO:0000256" key="1">
    <source>
        <dbReference type="SAM" id="Phobius"/>
    </source>
</evidence>